<dbReference type="AlphaFoldDB" id="A0A0D1JDY9"/>
<keyword evidence="3" id="KW-1185">Reference proteome</keyword>
<dbReference type="PATRIC" id="fig|137591.25.peg.1730"/>
<evidence type="ECO:0000313" key="2">
    <source>
        <dbReference type="EMBL" id="KIU19738.1"/>
    </source>
</evidence>
<dbReference type="PANTHER" id="PTHR41771">
    <property type="entry name" value="MEMBRANE PROTEIN-RELATED"/>
    <property type="match status" value="1"/>
</dbReference>
<reference evidence="2 3" key="1">
    <citation type="journal article" date="2015" name="Microbiology (Mosc.)">
        <title>Genomics of the Weissella cibaria species with an examination of its metabolic traits.</title>
        <authorList>
            <person name="Lynch K.M."/>
            <person name="Lucid A."/>
            <person name="Arendt E.K."/>
            <person name="Sleator R.D."/>
            <person name="Lucey B."/>
            <person name="Coffey A."/>
        </authorList>
    </citation>
    <scope>NUCLEOTIDE SEQUENCE [LARGE SCALE GENOMIC DNA]</scope>
    <source>
        <strain evidence="2 3">MG1</strain>
    </source>
</reference>
<feature type="transmembrane region" description="Helical" evidence="1">
    <location>
        <begin position="169"/>
        <end position="191"/>
    </location>
</feature>
<keyword evidence="1" id="KW-0472">Membrane</keyword>
<feature type="transmembrane region" description="Helical" evidence="1">
    <location>
        <begin position="291"/>
        <end position="314"/>
    </location>
</feature>
<name>A0A0D1JDY9_9LACO</name>
<gene>
    <name evidence="2" type="ORF">QX99_01759</name>
</gene>
<protein>
    <submittedName>
        <fullName evidence="2">YibE/F-like protein</fullName>
    </submittedName>
</protein>
<feature type="transmembrane region" description="Helical" evidence="1">
    <location>
        <begin position="334"/>
        <end position="356"/>
    </location>
</feature>
<keyword evidence="1" id="KW-1133">Transmembrane helix</keyword>
<dbReference type="RefSeq" id="WP_043711912.1">
    <property type="nucleotide sequence ID" value="NZ_JALOCT010000001.1"/>
</dbReference>
<feature type="transmembrane region" description="Helical" evidence="1">
    <location>
        <begin position="7"/>
        <end position="24"/>
    </location>
</feature>
<feature type="transmembrane region" description="Helical" evidence="1">
    <location>
        <begin position="241"/>
        <end position="268"/>
    </location>
</feature>
<evidence type="ECO:0000313" key="3">
    <source>
        <dbReference type="Proteomes" id="UP000032287"/>
    </source>
</evidence>
<dbReference type="PANTHER" id="PTHR41771:SF1">
    <property type="entry name" value="MEMBRANE PROTEIN"/>
    <property type="match status" value="1"/>
</dbReference>
<accession>A0A0D1JDY9</accession>
<dbReference type="EMBL" id="JWHU01000034">
    <property type="protein sequence ID" value="KIU19738.1"/>
    <property type="molecule type" value="Genomic_DNA"/>
</dbReference>
<feature type="transmembrane region" description="Helical" evidence="1">
    <location>
        <begin position="198"/>
        <end position="221"/>
    </location>
</feature>
<dbReference type="STRING" id="137591.AO080_08105"/>
<dbReference type="InterPro" id="IPR012507">
    <property type="entry name" value="YibE_F"/>
</dbReference>
<comment type="caution">
    <text evidence="2">The sequence shown here is derived from an EMBL/GenBank/DDBJ whole genome shotgun (WGS) entry which is preliminary data.</text>
</comment>
<dbReference type="eggNOG" id="COG5438">
    <property type="taxonomic scope" value="Bacteria"/>
</dbReference>
<dbReference type="Proteomes" id="UP000032287">
    <property type="component" value="Unassembled WGS sequence"/>
</dbReference>
<evidence type="ECO:0000256" key="1">
    <source>
        <dbReference type="SAM" id="Phobius"/>
    </source>
</evidence>
<organism evidence="2 3">
    <name type="scientific">Weissella cibaria</name>
    <dbReference type="NCBI Taxonomy" id="137591"/>
    <lineage>
        <taxon>Bacteria</taxon>
        <taxon>Bacillati</taxon>
        <taxon>Bacillota</taxon>
        <taxon>Bacilli</taxon>
        <taxon>Lactobacillales</taxon>
        <taxon>Lactobacillaceae</taxon>
        <taxon>Weissella</taxon>
    </lineage>
</organism>
<proteinExistence type="predicted"/>
<dbReference type="Pfam" id="PF07907">
    <property type="entry name" value="YibE_F"/>
    <property type="match status" value="1"/>
</dbReference>
<sequence>MGKYKRILPWVILVFISLLSVIVLRHNATMYNTPIGEVTYVQTSKTGRSSDQFGNNVKTTTQRVTVKLLNTTHKGQVLTIVNTYDSAMAINQPVKPHNQIFLSRADDATWQFKTLKRDAVWVPVMIFVLGILIISMGRAGRLTVLSLGINILLFIVTVTLDLVTDNGNIFWLFMIFSVIAAALTLGLVMGFKNRQMWVIFLTVLTATALALLISEIVFTVTKQNGLHFELMSYITQLPKPLFMAMTLVGVLGAVMDEATDMIATLFSVQKERPDMTIREIIATGRHVGQEIFGALSNTLFLIFMAEQIPMAILYLRNGNNWGFTYMMNMSLGMIQTLISAIGIVLTVPAGIIWVLIVRKWQRRKEALS</sequence>
<keyword evidence="1" id="KW-0812">Transmembrane</keyword>
<feature type="transmembrane region" description="Helical" evidence="1">
    <location>
        <begin position="119"/>
        <end position="137"/>
    </location>
</feature>
<feature type="transmembrane region" description="Helical" evidence="1">
    <location>
        <begin position="144"/>
        <end position="163"/>
    </location>
</feature>